<dbReference type="PROSITE" id="PS50041">
    <property type="entry name" value="C_TYPE_LECTIN_2"/>
    <property type="match status" value="1"/>
</dbReference>
<dbReference type="InterPro" id="IPR034007">
    <property type="entry name" value="CTLD_bac"/>
</dbReference>
<organism evidence="3 4">
    <name type="scientific">Nostoc flagelliforme FACHB-838</name>
    <dbReference type="NCBI Taxonomy" id="2692904"/>
    <lineage>
        <taxon>Bacteria</taxon>
        <taxon>Bacillati</taxon>
        <taxon>Cyanobacteriota</taxon>
        <taxon>Cyanophyceae</taxon>
        <taxon>Nostocales</taxon>
        <taxon>Nostocaceae</taxon>
        <taxon>Nostoc</taxon>
    </lineage>
</organism>
<keyword evidence="1" id="KW-0175">Coiled coil</keyword>
<reference evidence="3 4" key="1">
    <citation type="journal article" date="2020" name="ISME J.">
        <title>Comparative genomics reveals insights into cyanobacterial evolution and habitat adaptation.</title>
        <authorList>
            <person name="Chen M.Y."/>
            <person name="Teng W.K."/>
            <person name="Zhao L."/>
            <person name="Hu C.X."/>
            <person name="Zhou Y.K."/>
            <person name="Han B.P."/>
            <person name="Song L.R."/>
            <person name="Shu W.S."/>
        </authorList>
    </citation>
    <scope>NUCLEOTIDE SEQUENCE [LARGE SCALE GENOMIC DNA]</scope>
    <source>
        <strain evidence="3 4">FACHB-838</strain>
    </source>
</reference>
<proteinExistence type="predicted"/>
<feature type="coiled-coil region" evidence="1">
    <location>
        <begin position="312"/>
        <end position="415"/>
    </location>
</feature>
<dbReference type="InterPro" id="IPR050111">
    <property type="entry name" value="C-type_lectin/snaclec_domain"/>
</dbReference>
<dbReference type="InterPro" id="IPR001304">
    <property type="entry name" value="C-type_lectin-like"/>
</dbReference>
<dbReference type="Gene3D" id="3.10.100.10">
    <property type="entry name" value="Mannose-Binding Protein A, subunit A"/>
    <property type="match status" value="1"/>
</dbReference>
<keyword evidence="4" id="KW-1185">Reference proteome</keyword>
<feature type="coiled-coil region" evidence="1">
    <location>
        <begin position="51"/>
        <end position="145"/>
    </location>
</feature>
<comment type="caution">
    <text evidence="3">The sequence shown here is derived from an EMBL/GenBank/DDBJ whole genome shotgun (WGS) entry which is preliminary data.</text>
</comment>
<feature type="coiled-coil region" evidence="1">
    <location>
        <begin position="209"/>
        <end position="236"/>
    </location>
</feature>
<dbReference type="InterPro" id="IPR016186">
    <property type="entry name" value="C-type_lectin-like/link_sf"/>
</dbReference>
<dbReference type="RefSeq" id="WP_190945778.1">
    <property type="nucleotide sequence ID" value="NZ_JACJSI010000209.1"/>
</dbReference>
<dbReference type="InterPro" id="IPR016187">
    <property type="entry name" value="CTDL_fold"/>
</dbReference>
<protein>
    <recommendedName>
        <fullName evidence="2">C-type lectin domain-containing protein</fullName>
    </recommendedName>
</protein>
<evidence type="ECO:0000313" key="4">
    <source>
        <dbReference type="Proteomes" id="UP000623440"/>
    </source>
</evidence>
<dbReference type="Proteomes" id="UP000623440">
    <property type="component" value="Unassembled WGS sequence"/>
</dbReference>
<dbReference type="PANTHER" id="PTHR22803">
    <property type="entry name" value="MANNOSE, PHOSPHOLIPASE, LECTIN RECEPTOR RELATED"/>
    <property type="match status" value="1"/>
</dbReference>
<evidence type="ECO:0000313" key="3">
    <source>
        <dbReference type="EMBL" id="MBD2534900.1"/>
    </source>
</evidence>
<dbReference type="EMBL" id="JACJSI010000209">
    <property type="protein sequence ID" value="MBD2534900.1"/>
    <property type="molecule type" value="Genomic_DNA"/>
</dbReference>
<accession>A0ABR8E2V1</accession>
<evidence type="ECO:0000256" key="1">
    <source>
        <dbReference type="SAM" id="Coils"/>
    </source>
</evidence>
<feature type="domain" description="C-type lectin" evidence="2">
    <location>
        <begin position="631"/>
        <end position="731"/>
    </location>
</feature>
<feature type="coiled-coil region" evidence="1">
    <location>
        <begin position="782"/>
        <end position="809"/>
    </location>
</feature>
<evidence type="ECO:0000259" key="2">
    <source>
        <dbReference type="PROSITE" id="PS50041"/>
    </source>
</evidence>
<sequence>MNTKLAINLLTENSNNLSNTLAALDLLSNGETISSLQLKVEQSIKTAFEKHQQLSSKVDTVEDKLGQIENELLLAVSNQSIEQERLANLQKQQNELEITIQSLQDRKQMLSGDGDGHKAAIKAEIEVIKANITKTEAEVAAVKQQITDGLALVASYDSFIQQAQTAQEQANYHNQYVQNWVKMGEKRLWKSITQDVYNWVTDEVQVNLRDSYQVQANQLNQQAASILEQVNSFKQSLPILEETKNIKTNQVWLYYYELEAKNNLLSFASTQSGNDLALLDLQLSQSQTDLTQLKDTDIPSQKAIVDSTTGRVIQVQSELDQLKTQKVSAQQDLDTFVENNKELLATDLSLNLLQDSITQVQTKITSLQENLAQSNQSTDILNGLTQALSLKQGKLEKLEQQYQLLALEALEINQGRLESLNGQLAAETSASNAVQVNTIAGYVDLVPQFVQQLRGLSDVWAENLKDNHQFTVDVNNLFQSNLTAFEGVAGYIEDNLADPYSDYVLNGIQLDEAIIIQDQQINYRNALAKTVDDLGENIELQKKSVEQTELLSTQLIHISQLIDLEKEYATLENDYAIFDQQWLNLSNDRLQKLTIRQQKEQQLAQAQQAYNDRIAIANSRGAVFNPTTGSYYFLTDSNTWTETQNFAQSLGANLVSINDANEEAWIFNNFSQAISPYYVGGDNGYTYFPQLWIGLTDKDQEGVWKWANGDPVTFTNFGYYIDYGSGDAGSWGPLPNTNVTNFATIRFGQMTYGSEWAPASEEAYGEYYSSPIQHSGIIELDFKVVTQQINNAQQQLETAQSNENSALQSLQNFELQRVPLDNRLNQLSPLIVNELAKEIANETQDFTVQIDLANDLQEQWIETSLQKYIQQKESNIIVSINGLNQNDHLFYKLQLTSNISALQNLRLEIAHLTLQTEQNPNKIQQFLEEYEAGDKTATTLRTLRDKYYPELNQATTLANLQTQINQKINESQQQIEGIKADSTQKQAQSAAALSQADWYEQQATTHWQLSRKAGPTWTEQRSYTERNWYGKKKTNGQLGCGGRSTFRRGRRCNSLTQ</sequence>
<dbReference type="SMART" id="SM00034">
    <property type="entry name" value="CLECT"/>
    <property type="match status" value="1"/>
</dbReference>
<name>A0ABR8E2V1_9NOSO</name>
<dbReference type="CDD" id="cd03603">
    <property type="entry name" value="CLECT_VCBS"/>
    <property type="match status" value="1"/>
</dbReference>
<dbReference type="Pfam" id="PF00059">
    <property type="entry name" value="Lectin_C"/>
    <property type="match status" value="1"/>
</dbReference>
<gene>
    <name evidence="3" type="ORF">H6G97_37875</name>
</gene>
<dbReference type="SUPFAM" id="SSF56436">
    <property type="entry name" value="C-type lectin-like"/>
    <property type="match status" value="1"/>
</dbReference>